<evidence type="ECO:0000313" key="3">
    <source>
        <dbReference type="Proteomes" id="UP000663722"/>
    </source>
</evidence>
<accession>A0A975GRL5</accession>
<proteinExistence type="predicted"/>
<dbReference type="SMART" id="SM00959">
    <property type="entry name" value="Rho_N"/>
    <property type="match status" value="1"/>
</dbReference>
<name>A0A975GRL5_9BACT</name>
<dbReference type="RefSeq" id="WP_207678991.1">
    <property type="nucleotide sequence ID" value="NZ_CP061800.1"/>
</dbReference>
<dbReference type="Proteomes" id="UP000663722">
    <property type="component" value="Chromosome"/>
</dbReference>
<organism evidence="2 3">
    <name type="scientific">Desulfonema magnum</name>
    <dbReference type="NCBI Taxonomy" id="45655"/>
    <lineage>
        <taxon>Bacteria</taxon>
        <taxon>Pseudomonadati</taxon>
        <taxon>Thermodesulfobacteriota</taxon>
        <taxon>Desulfobacteria</taxon>
        <taxon>Desulfobacterales</taxon>
        <taxon>Desulfococcaceae</taxon>
        <taxon>Desulfonema</taxon>
    </lineage>
</organism>
<evidence type="ECO:0000313" key="2">
    <source>
        <dbReference type="EMBL" id="QTA91050.1"/>
    </source>
</evidence>
<evidence type="ECO:0000259" key="1">
    <source>
        <dbReference type="SMART" id="SM00959"/>
    </source>
</evidence>
<dbReference type="AlphaFoldDB" id="A0A975GRL5"/>
<protein>
    <recommendedName>
        <fullName evidence="1">Rho termination factor-like N-terminal domain-containing protein</fullName>
    </recommendedName>
</protein>
<dbReference type="EMBL" id="CP061800">
    <property type="protein sequence ID" value="QTA91050.1"/>
    <property type="molecule type" value="Genomic_DNA"/>
</dbReference>
<dbReference type="KEGG" id="dmm:dnm_071160"/>
<keyword evidence="3" id="KW-1185">Reference proteome</keyword>
<sequence>MGGKKKAVKEKPLEKMTAKELRDTAMETPEITGVHGMNKAELIQAIKKVRGIEDDTSKKADSSVRDIKKKIRSLKTKREDALKASDEKMATIYRRRISRLKKQTRKAA</sequence>
<gene>
    <name evidence="2" type="ORF">dnm_071160</name>
</gene>
<reference evidence="2" key="1">
    <citation type="journal article" date="2021" name="Microb. Physiol.">
        <title>Proteogenomic Insights into the Physiology of Marine, Sulfate-Reducing, Filamentous Desulfonema limicola and Desulfonema magnum.</title>
        <authorList>
            <person name="Schnaars V."/>
            <person name="Wohlbrand L."/>
            <person name="Scheve S."/>
            <person name="Hinrichs C."/>
            <person name="Reinhardt R."/>
            <person name="Rabus R."/>
        </authorList>
    </citation>
    <scope>NUCLEOTIDE SEQUENCE</scope>
    <source>
        <strain evidence="2">4be13</strain>
    </source>
</reference>
<feature type="domain" description="Rho termination factor-like N-terminal" evidence="1">
    <location>
        <begin position="12"/>
        <end position="55"/>
    </location>
</feature>
<dbReference type="GO" id="GO:0006353">
    <property type="term" value="P:DNA-templated transcription termination"/>
    <property type="evidence" value="ECO:0007669"/>
    <property type="project" value="InterPro"/>
</dbReference>
<dbReference type="InterPro" id="IPR011112">
    <property type="entry name" value="Rho-like_N"/>
</dbReference>